<name>A0ACC0MUI8_RHOML</name>
<gene>
    <name evidence="1" type="ORF">RHMOL_Rhmol08G0316100</name>
</gene>
<evidence type="ECO:0000313" key="2">
    <source>
        <dbReference type="Proteomes" id="UP001062846"/>
    </source>
</evidence>
<organism evidence="1 2">
    <name type="scientific">Rhododendron molle</name>
    <name type="common">Chinese azalea</name>
    <name type="synonym">Azalea mollis</name>
    <dbReference type="NCBI Taxonomy" id="49168"/>
    <lineage>
        <taxon>Eukaryota</taxon>
        <taxon>Viridiplantae</taxon>
        <taxon>Streptophyta</taxon>
        <taxon>Embryophyta</taxon>
        <taxon>Tracheophyta</taxon>
        <taxon>Spermatophyta</taxon>
        <taxon>Magnoliopsida</taxon>
        <taxon>eudicotyledons</taxon>
        <taxon>Gunneridae</taxon>
        <taxon>Pentapetalae</taxon>
        <taxon>asterids</taxon>
        <taxon>Ericales</taxon>
        <taxon>Ericaceae</taxon>
        <taxon>Ericoideae</taxon>
        <taxon>Rhodoreae</taxon>
        <taxon>Rhododendron</taxon>
    </lineage>
</organism>
<evidence type="ECO:0000313" key="1">
    <source>
        <dbReference type="EMBL" id="KAI8544702.1"/>
    </source>
</evidence>
<proteinExistence type="predicted"/>
<keyword evidence="2" id="KW-1185">Reference proteome</keyword>
<comment type="caution">
    <text evidence="1">The sequence shown here is derived from an EMBL/GenBank/DDBJ whole genome shotgun (WGS) entry which is preliminary data.</text>
</comment>
<accession>A0ACC0MUI8</accession>
<reference evidence="1" key="1">
    <citation type="submission" date="2022-02" db="EMBL/GenBank/DDBJ databases">
        <title>Plant Genome Project.</title>
        <authorList>
            <person name="Zhang R.-G."/>
        </authorList>
    </citation>
    <scope>NUCLEOTIDE SEQUENCE</scope>
    <source>
        <strain evidence="1">AT1</strain>
    </source>
</reference>
<sequence length="117" mass="13605">MFYKFCTACEIHTHAWGTNYECHNSHKGKVWRSQLHARKADPKKRLKTGLKKPKARKLSSLAKDYVQISHGRRQTAYEVASILDLLVEKISLKRSFTERLKAIRHHDNPNNYATSIT</sequence>
<protein>
    <submittedName>
        <fullName evidence="1">Uncharacterized protein</fullName>
    </submittedName>
</protein>
<dbReference type="EMBL" id="CM046395">
    <property type="protein sequence ID" value="KAI8544702.1"/>
    <property type="molecule type" value="Genomic_DNA"/>
</dbReference>
<dbReference type="Proteomes" id="UP001062846">
    <property type="component" value="Chromosome 8"/>
</dbReference>